<evidence type="ECO:0000256" key="1">
    <source>
        <dbReference type="SAM" id="MobiDB-lite"/>
    </source>
</evidence>
<keyword evidence="3" id="KW-1185">Reference proteome</keyword>
<comment type="caution">
    <text evidence="2">The sequence shown here is derived from an EMBL/GenBank/DDBJ whole genome shotgun (WGS) entry which is preliminary data.</text>
</comment>
<feature type="region of interest" description="Disordered" evidence="1">
    <location>
        <begin position="1"/>
        <end position="66"/>
    </location>
</feature>
<dbReference type="AlphaFoldDB" id="A0A9W7NN77"/>
<organism evidence="2 3">
    <name type="scientific">Roseomonas genomospecies 6</name>
    <dbReference type="NCBI Taxonomy" id="214106"/>
    <lineage>
        <taxon>Bacteria</taxon>
        <taxon>Pseudomonadati</taxon>
        <taxon>Pseudomonadota</taxon>
        <taxon>Alphaproteobacteria</taxon>
        <taxon>Acetobacterales</taxon>
        <taxon>Roseomonadaceae</taxon>
        <taxon>Roseomonas</taxon>
    </lineage>
</organism>
<proteinExistence type="predicted"/>
<feature type="compositionally biased region" description="Gly residues" evidence="1">
    <location>
        <begin position="44"/>
        <end position="53"/>
    </location>
</feature>
<accession>A0A9W7NN77</accession>
<gene>
    <name evidence="2" type="ORF">DS843_03990</name>
</gene>
<reference evidence="2 3" key="1">
    <citation type="submission" date="2018-07" db="EMBL/GenBank/DDBJ databases">
        <title>Genome sequence of Azospirillum sp. ATCC 49961.</title>
        <authorList>
            <person name="Sant'Anna F.H."/>
            <person name="Baldani J.I."/>
            <person name="Zilli J.E."/>
            <person name="Reis V.M."/>
            <person name="Hartmann A."/>
            <person name="Cruz L."/>
            <person name="de Souza E.M."/>
            <person name="de Oliveira Pedrosa F."/>
            <person name="Passaglia L.M.P."/>
        </authorList>
    </citation>
    <scope>NUCLEOTIDE SEQUENCE [LARGE SCALE GENOMIC DNA]</scope>
    <source>
        <strain evidence="2 3">ATCC 49961</strain>
    </source>
</reference>
<evidence type="ECO:0000313" key="3">
    <source>
        <dbReference type="Proteomes" id="UP000480854"/>
    </source>
</evidence>
<dbReference type="EMBL" id="QOKW01000002">
    <property type="protein sequence ID" value="KAA0683547.1"/>
    <property type="molecule type" value="Genomic_DNA"/>
</dbReference>
<dbReference type="RefSeq" id="WP_149467600.1">
    <property type="nucleotide sequence ID" value="NZ_QOKW01000002.1"/>
</dbReference>
<evidence type="ECO:0000313" key="2">
    <source>
        <dbReference type="EMBL" id="KAA0683547.1"/>
    </source>
</evidence>
<feature type="compositionally biased region" description="Basic and acidic residues" evidence="1">
    <location>
        <begin position="1"/>
        <end position="31"/>
    </location>
</feature>
<name>A0A9W7NN77_9PROT</name>
<protein>
    <submittedName>
        <fullName evidence="2">Uncharacterized protein</fullName>
    </submittedName>
</protein>
<dbReference type="Proteomes" id="UP000480854">
    <property type="component" value="Unassembled WGS sequence"/>
</dbReference>
<sequence>MDEHRKEGRADQRPKDEPPAGRGAARDKAAPECDSADFGQPAGSPGGRGGAIPYGGVKRMEPRNRS</sequence>